<dbReference type="SUPFAM" id="SSF53756">
    <property type="entry name" value="UDP-Glycosyltransferase/glycogen phosphorylase"/>
    <property type="match status" value="1"/>
</dbReference>
<accession>A0A3F3LCW4</accession>
<dbReference type="RefSeq" id="WP_004990925.1">
    <property type="nucleotide sequence ID" value="NZ_AP018824.1"/>
</dbReference>
<evidence type="ECO:0000313" key="3">
    <source>
        <dbReference type="Proteomes" id="UP001164081"/>
    </source>
</evidence>
<organism evidence="2 3">
    <name type="scientific">Acinetobacter ursingii</name>
    <dbReference type="NCBI Taxonomy" id="108980"/>
    <lineage>
        <taxon>Bacteria</taxon>
        <taxon>Pseudomonadati</taxon>
        <taxon>Pseudomonadota</taxon>
        <taxon>Gammaproteobacteria</taxon>
        <taxon>Moraxellales</taxon>
        <taxon>Moraxellaceae</taxon>
        <taxon>Acinetobacter</taxon>
    </lineage>
</organism>
<name>A0A3F3LCW4_9GAMM</name>
<dbReference type="GO" id="GO:0005992">
    <property type="term" value="P:trehalose biosynthetic process"/>
    <property type="evidence" value="ECO:0007669"/>
    <property type="project" value="InterPro"/>
</dbReference>
<comment type="similarity">
    <text evidence="1">Belongs to the glycosyltransferase 20 family.</text>
</comment>
<dbReference type="CDD" id="cd03788">
    <property type="entry name" value="GT20_TPS"/>
    <property type="match status" value="1"/>
</dbReference>
<proteinExistence type="inferred from homology"/>
<evidence type="ECO:0000313" key="2">
    <source>
        <dbReference type="EMBL" id="UYF74787.1"/>
    </source>
</evidence>
<dbReference type="EMBL" id="CP089044">
    <property type="protein sequence ID" value="UYF74787.1"/>
    <property type="molecule type" value="Genomic_DNA"/>
</dbReference>
<dbReference type="Pfam" id="PF00982">
    <property type="entry name" value="Glyco_transf_20"/>
    <property type="match status" value="1"/>
</dbReference>
<reference evidence="2" key="1">
    <citation type="journal article" date="2022" name="J Glob Antimicrob Resist">
        <title>Comparative analysis of IMP-4- and OXA-58-containing plasmids of three carbapenemase-producing Acinetobacter ursingii strains in the Netherlands.</title>
        <authorList>
            <person name="Hendrickx A.P.A."/>
            <person name="Schade R.P."/>
            <person name="Landman F."/>
            <person name="Bosch T."/>
            <person name="Schouls L.M."/>
            <person name="van Dijk K."/>
        </authorList>
    </citation>
    <scope>NUCLEOTIDE SEQUENCE</scope>
    <source>
        <strain evidence="2">RIVM_C010761</strain>
    </source>
</reference>
<dbReference type="Gene3D" id="3.40.50.2000">
    <property type="entry name" value="Glycogen Phosphorylase B"/>
    <property type="match status" value="2"/>
</dbReference>
<protein>
    <submittedName>
        <fullName evidence="2">Trehalose-6-phosphate synthase</fullName>
    </submittedName>
</protein>
<dbReference type="PANTHER" id="PTHR10788">
    <property type="entry name" value="TREHALOSE-6-PHOSPHATE SYNTHASE"/>
    <property type="match status" value="1"/>
</dbReference>
<gene>
    <name evidence="2" type="ORF">LSO58_13255</name>
</gene>
<sequence>MSRLIILSNRVSLPQSEKCVAGGLAVAMQDALSKVGGIWVGWNGEKVEQQTNQRFDILYKSKITYITCPLTQKQYQDYYCGFANNSLWPMMHDRADLIDYQHDEYQTYQQVNALFAKKISEFAAPDDLIWVQDYHFLSVARHCRELGMQNKIGFFLHIPFPALELWKKLPVANALLQDICHYNLVGLQTQQDQKNCLQVCTQLLQAQKIQKNSLSLNQRLVSIQHYPIGVDVKGIQKSVADLANARSEPHTTHSAMKTIIGVDRIDYSKGLFERFNSFAHYLEQHPERRGQIQHLQIACPCRLDVATYKRLFERFKLKMDIINNEFKREDWYPIVCSYESKAHNQLMQFYRDADICWISSLKDGMNLVAKEYIAAQDPQNPGVLILTKFAGAAEQMTDALVVDPTDREAMSTALETALNMPLAERKSRYQKLIHGLSIYDINDWCQDFLNDLECTQYLHNFEYENILSSVLFYPDASSSYRI</sequence>
<dbReference type="InterPro" id="IPR001830">
    <property type="entry name" value="Glyco_trans_20"/>
</dbReference>
<dbReference type="PANTHER" id="PTHR10788:SF106">
    <property type="entry name" value="BCDNA.GH08860"/>
    <property type="match status" value="1"/>
</dbReference>
<dbReference type="Proteomes" id="UP001164081">
    <property type="component" value="Chromosome"/>
</dbReference>
<evidence type="ECO:0000256" key="1">
    <source>
        <dbReference type="ARBA" id="ARBA00008799"/>
    </source>
</evidence>
<dbReference type="GO" id="GO:0003825">
    <property type="term" value="F:alpha,alpha-trehalose-phosphate synthase (UDP-forming) activity"/>
    <property type="evidence" value="ECO:0007669"/>
    <property type="project" value="TreeGrafter"/>
</dbReference>
<dbReference type="AlphaFoldDB" id="A0A3F3LCW4"/>